<feature type="transmembrane region" description="Helical" evidence="6">
    <location>
        <begin position="65"/>
        <end position="85"/>
    </location>
</feature>
<dbReference type="Gene3D" id="1.20.1250.20">
    <property type="entry name" value="MFS general substrate transporter like domains"/>
    <property type="match status" value="1"/>
</dbReference>
<feature type="transmembrane region" description="Helical" evidence="6">
    <location>
        <begin position="313"/>
        <end position="331"/>
    </location>
</feature>
<dbReference type="Proteomes" id="UP001206128">
    <property type="component" value="Unassembled WGS sequence"/>
</dbReference>
<evidence type="ECO:0000256" key="4">
    <source>
        <dbReference type="ARBA" id="ARBA00022989"/>
    </source>
</evidence>
<dbReference type="InterPro" id="IPR036259">
    <property type="entry name" value="MFS_trans_sf"/>
</dbReference>
<dbReference type="SUPFAM" id="SSF103473">
    <property type="entry name" value="MFS general substrate transporter"/>
    <property type="match status" value="1"/>
</dbReference>
<keyword evidence="4 6" id="KW-1133">Transmembrane helix</keyword>
<feature type="transmembrane region" description="Helical" evidence="6">
    <location>
        <begin position="396"/>
        <end position="417"/>
    </location>
</feature>
<dbReference type="PANTHER" id="PTHR23513">
    <property type="entry name" value="INTEGRAL MEMBRANE EFFLUX PROTEIN-RELATED"/>
    <property type="match status" value="1"/>
</dbReference>
<keyword evidence="8" id="KW-1185">Reference proteome</keyword>
<dbReference type="AlphaFoldDB" id="A0AAE3GHT8"/>
<dbReference type="Pfam" id="PF07690">
    <property type="entry name" value="MFS_1"/>
    <property type="match status" value="1"/>
</dbReference>
<evidence type="ECO:0000256" key="2">
    <source>
        <dbReference type="ARBA" id="ARBA00022475"/>
    </source>
</evidence>
<evidence type="ECO:0000256" key="1">
    <source>
        <dbReference type="ARBA" id="ARBA00004651"/>
    </source>
</evidence>
<feature type="transmembrane region" description="Helical" evidence="6">
    <location>
        <begin position="337"/>
        <end position="358"/>
    </location>
</feature>
<dbReference type="EMBL" id="JAMTCK010000014">
    <property type="protein sequence ID" value="MCP2168496.1"/>
    <property type="molecule type" value="Genomic_DNA"/>
</dbReference>
<evidence type="ECO:0000313" key="7">
    <source>
        <dbReference type="EMBL" id="MCP2168496.1"/>
    </source>
</evidence>
<organism evidence="7 8">
    <name type="scientific">Goodfellowiella coeruleoviolacea</name>
    <dbReference type="NCBI Taxonomy" id="334858"/>
    <lineage>
        <taxon>Bacteria</taxon>
        <taxon>Bacillati</taxon>
        <taxon>Actinomycetota</taxon>
        <taxon>Actinomycetes</taxon>
        <taxon>Pseudonocardiales</taxon>
        <taxon>Pseudonocardiaceae</taxon>
        <taxon>Goodfellowiella</taxon>
    </lineage>
</organism>
<reference evidence="7" key="1">
    <citation type="submission" date="2022-06" db="EMBL/GenBank/DDBJ databases">
        <title>Genomic Encyclopedia of Archaeal and Bacterial Type Strains, Phase II (KMG-II): from individual species to whole genera.</title>
        <authorList>
            <person name="Goeker M."/>
        </authorList>
    </citation>
    <scope>NUCLEOTIDE SEQUENCE</scope>
    <source>
        <strain evidence="7">DSM 43935</strain>
    </source>
</reference>
<feature type="transmembrane region" description="Helical" evidence="6">
    <location>
        <begin position="367"/>
        <end position="390"/>
    </location>
</feature>
<evidence type="ECO:0000313" key="8">
    <source>
        <dbReference type="Proteomes" id="UP001206128"/>
    </source>
</evidence>
<dbReference type="PANTHER" id="PTHR23513:SF6">
    <property type="entry name" value="MAJOR FACILITATOR SUPERFAMILY ASSOCIATED DOMAIN-CONTAINING PROTEIN"/>
    <property type="match status" value="1"/>
</dbReference>
<name>A0AAE3GHT8_9PSEU</name>
<comment type="subcellular location">
    <subcellularLocation>
        <location evidence="1">Cell membrane</location>
        <topology evidence="1">Multi-pass membrane protein</topology>
    </subcellularLocation>
</comment>
<keyword evidence="2" id="KW-1003">Cell membrane</keyword>
<accession>A0AAE3GHT8</accession>
<evidence type="ECO:0000256" key="5">
    <source>
        <dbReference type="ARBA" id="ARBA00023136"/>
    </source>
</evidence>
<dbReference type="CDD" id="cd06173">
    <property type="entry name" value="MFS_MefA_like"/>
    <property type="match status" value="1"/>
</dbReference>
<keyword evidence="5 6" id="KW-0472">Membrane</keyword>
<dbReference type="GO" id="GO:0022857">
    <property type="term" value="F:transmembrane transporter activity"/>
    <property type="evidence" value="ECO:0007669"/>
    <property type="project" value="InterPro"/>
</dbReference>
<comment type="caution">
    <text evidence="7">The sequence shown here is derived from an EMBL/GenBank/DDBJ whole genome shotgun (WGS) entry which is preliminary data.</text>
</comment>
<feature type="transmembrane region" description="Helical" evidence="6">
    <location>
        <begin position="247"/>
        <end position="272"/>
    </location>
</feature>
<gene>
    <name evidence="7" type="ORF">LX83_005374</name>
</gene>
<feature type="transmembrane region" description="Helical" evidence="6">
    <location>
        <begin position="28"/>
        <end position="45"/>
    </location>
</feature>
<keyword evidence="3 6" id="KW-0812">Transmembrane</keyword>
<dbReference type="GO" id="GO:0005886">
    <property type="term" value="C:plasma membrane"/>
    <property type="evidence" value="ECO:0007669"/>
    <property type="project" value="UniProtKB-SubCell"/>
</dbReference>
<feature type="transmembrane region" description="Helical" evidence="6">
    <location>
        <begin position="188"/>
        <end position="209"/>
    </location>
</feature>
<evidence type="ECO:0000256" key="3">
    <source>
        <dbReference type="ARBA" id="ARBA00022692"/>
    </source>
</evidence>
<proteinExistence type="predicted"/>
<sequence>MSAAAEVCRRYGGAVSEPTPRRGLGSRYYLLFTAYLVSNAGTWLYRLTLPLLVLHLTGSALQTAALYVLEYGPFLLLSLPGGVFADRFDRKRLLIAGDAVAGVVALALAVFVSLGVTALPVIYLVAFVLACVEPIYHPAFQGLLPDVVAEDELDRANALLQSSDNILSLAGPVLAGGLVALVGYEAAIYVDAGSFVVSALVIAAIRIGARGQGGSGRGRRGRAAAPARFSADLREAMHYITRGNRTLLAGSLLFTGTNFAIWLVQANLVYYLSTYLHLSSSLVGVVFAAQGAGALLGSLLAPRVIRWLGNGRTIAVSTMTAGLLTALLAVARDVVSVSLVSAVVFALGSMNVVSWFTLRQRIVPRHLLGRVVAATRMLAFSSIPVASAVAGGMEDALHNMYLVIVIGAVLRFAVGAVGSRTSLVRPVAAEPGPDRPATAEQS</sequence>
<dbReference type="InterPro" id="IPR011701">
    <property type="entry name" value="MFS"/>
</dbReference>
<protein>
    <submittedName>
        <fullName evidence="7">Fucose permease</fullName>
    </submittedName>
</protein>
<evidence type="ECO:0000256" key="6">
    <source>
        <dbReference type="SAM" id="Phobius"/>
    </source>
</evidence>
<feature type="transmembrane region" description="Helical" evidence="6">
    <location>
        <begin position="278"/>
        <end position="301"/>
    </location>
</feature>